<name>A0A9W4UGE0_9PLEO</name>
<dbReference type="Gene3D" id="1.25.40.10">
    <property type="entry name" value="Tetratricopeptide repeat domain"/>
    <property type="match status" value="1"/>
</dbReference>
<keyword evidence="3" id="KW-1185">Reference proteome</keyword>
<dbReference type="Proteomes" id="UP001152607">
    <property type="component" value="Unassembled WGS sequence"/>
</dbReference>
<dbReference type="EMBL" id="CAOQHR010000006">
    <property type="protein sequence ID" value="CAI6336008.1"/>
    <property type="molecule type" value="Genomic_DNA"/>
</dbReference>
<proteinExistence type="predicted"/>
<feature type="region of interest" description="Disordered" evidence="1">
    <location>
        <begin position="284"/>
        <end position="315"/>
    </location>
</feature>
<feature type="compositionally biased region" description="Basic and acidic residues" evidence="1">
    <location>
        <begin position="187"/>
        <end position="196"/>
    </location>
</feature>
<feature type="region of interest" description="Disordered" evidence="1">
    <location>
        <begin position="1"/>
        <end position="28"/>
    </location>
</feature>
<accession>A0A9W4UGE0</accession>
<dbReference type="InterPro" id="IPR011990">
    <property type="entry name" value="TPR-like_helical_dom_sf"/>
</dbReference>
<sequence length="567" mass="60783">MPPKRKDLLVKPKGKAKAKAQDPQSENDFLEAADEHEQAAGKWRAGDAAKATRFFNRAIEVYNEGLKRFPKSFDLAYNKANLEYNLTEDIRIIPHLGPKIPLLEETLVSHRAAIQLAPSTNTDILFNTAQVLTSLAEAVLEAETQQVAKVPARALLEEASDLFAKCLVSQQEEYERMAADMEAMKAQQHSDWDSDTVKQGYSDQDTSAMETASTTSSGPDEWATVEEPLTPLAILETCTAQLSALTTLLPLYDPADTSAIEPRAQQGLSTTNKSIPTLLTLIQNSPSDQQPVDDKSTAGPTLSLSSEPEDIETSPQDDAVLASAAFNAALAELQYRAAQITSAQYANTIESLFTTLTTQTQPQSQEQQLARQNTISAYADALMDLASAISETSLYSASSATNADAEIQWTSLTHAQKLLTSLASPPKDNSISAPPPLPAIRLASIFMARADVDLARFHISVSPTAAPAWVSSRAVLIANAGVFYRGARTYAEKAGDAATRETADGKAVVAEVLKEVSAAGDVNPGSVTVKEGWKGKGELVRRVLEGLVGEAVLGEAEARSVLEIVGV</sequence>
<evidence type="ECO:0000256" key="1">
    <source>
        <dbReference type="SAM" id="MobiDB-lite"/>
    </source>
</evidence>
<feature type="compositionally biased region" description="Low complexity" evidence="1">
    <location>
        <begin position="206"/>
        <end position="217"/>
    </location>
</feature>
<gene>
    <name evidence="2" type="ORF">PDIGIT_LOCUS9097</name>
</gene>
<comment type="caution">
    <text evidence="2">The sequence shown here is derived from an EMBL/GenBank/DDBJ whole genome shotgun (WGS) entry which is preliminary data.</text>
</comment>
<evidence type="ECO:0000313" key="2">
    <source>
        <dbReference type="EMBL" id="CAI6336008.1"/>
    </source>
</evidence>
<feature type="region of interest" description="Disordered" evidence="1">
    <location>
        <begin position="187"/>
        <end position="223"/>
    </location>
</feature>
<evidence type="ECO:0008006" key="4">
    <source>
        <dbReference type="Google" id="ProtNLM"/>
    </source>
</evidence>
<evidence type="ECO:0000313" key="3">
    <source>
        <dbReference type="Proteomes" id="UP001152607"/>
    </source>
</evidence>
<dbReference type="AlphaFoldDB" id="A0A9W4UGE0"/>
<organism evidence="2 3">
    <name type="scientific">Periconia digitata</name>
    <dbReference type="NCBI Taxonomy" id="1303443"/>
    <lineage>
        <taxon>Eukaryota</taxon>
        <taxon>Fungi</taxon>
        <taxon>Dikarya</taxon>
        <taxon>Ascomycota</taxon>
        <taxon>Pezizomycotina</taxon>
        <taxon>Dothideomycetes</taxon>
        <taxon>Pleosporomycetidae</taxon>
        <taxon>Pleosporales</taxon>
        <taxon>Massarineae</taxon>
        <taxon>Periconiaceae</taxon>
        <taxon>Periconia</taxon>
    </lineage>
</organism>
<protein>
    <recommendedName>
        <fullName evidence="4">TPR-like protein</fullName>
    </recommendedName>
</protein>
<feature type="compositionally biased region" description="Basic and acidic residues" evidence="1">
    <location>
        <begin position="1"/>
        <end position="10"/>
    </location>
</feature>
<reference evidence="2" key="1">
    <citation type="submission" date="2023-01" db="EMBL/GenBank/DDBJ databases">
        <authorList>
            <person name="Van Ghelder C."/>
            <person name="Rancurel C."/>
        </authorList>
    </citation>
    <scope>NUCLEOTIDE SEQUENCE</scope>
    <source>
        <strain evidence="2">CNCM I-4278</strain>
    </source>
</reference>
<dbReference type="OrthoDB" id="5328412at2759"/>